<dbReference type="PANTHER" id="PTHR12338">
    <property type="entry name" value="AUTOTRANSPORTER"/>
    <property type="match status" value="1"/>
</dbReference>
<dbReference type="CDD" id="cd01344">
    <property type="entry name" value="PL2_Passenger_AT"/>
    <property type="match status" value="1"/>
</dbReference>
<dbReference type="InterPro" id="IPR012332">
    <property type="entry name" value="Autotransporter_pectin_lyase_C"/>
</dbReference>
<dbReference type="InterPro" id="IPR036709">
    <property type="entry name" value="Autotransporte_beta_dom_sf"/>
</dbReference>
<feature type="domain" description="Autotransporter" evidence="1">
    <location>
        <begin position="667"/>
        <end position="951"/>
    </location>
</feature>
<dbReference type="PROSITE" id="PS51208">
    <property type="entry name" value="AUTOTRANSPORTER"/>
    <property type="match status" value="1"/>
</dbReference>
<dbReference type="Proteomes" id="UP000288794">
    <property type="component" value="Unassembled WGS sequence"/>
</dbReference>
<dbReference type="PANTHER" id="PTHR12338:SF5">
    <property type="entry name" value="ANTIGEN 43-RELATED"/>
    <property type="match status" value="1"/>
</dbReference>
<dbReference type="InterPro" id="IPR005546">
    <property type="entry name" value="Autotransporte_beta"/>
</dbReference>
<dbReference type="Gene3D" id="2.160.20.20">
    <property type="match status" value="1"/>
</dbReference>
<evidence type="ECO:0000259" key="1">
    <source>
        <dbReference type="PROSITE" id="PS51208"/>
    </source>
</evidence>
<reference evidence="2 3" key="1">
    <citation type="submission" date="2014-04" db="EMBL/GenBank/DDBJ databases">
        <title>Draft genome sequence of Pantoea beijingensis strain LMG 27579, an emerging pathogen to Pleurotus eryngii with potential industrial application.</title>
        <authorList>
            <person name="Xu F."/>
            <person name="Liu Y."/>
            <person name="Wang S."/>
            <person name="Yin Y."/>
            <person name="Ma Y."/>
            <person name="Zhao S."/>
            <person name="Rong C."/>
        </authorList>
    </citation>
    <scope>NUCLEOTIDE SEQUENCE [LARGE SCALE GENOMIC DNA]</scope>
    <source>
        <strain evidence="2 3">LMG 27579</strain>
    </source>
</reference>
<dbReference type="SUPFAM" id="SSF51126">
    <property type="entry name" value="Pectin lyase-like"/>
    <property type="match status" value="1"/>
</dbReference>
<dbReference type="InterPro" id="IPR050909">
    <property type="entry name" value="Bact_Autotransporter_VF"/>
</dbReference>
<dbReference type="NCBIfam" id="TIGR01414">
    <property type="entry name" value="autotrans_barl"/>
    <property type="match status" value="1"/>
</dbReference>
<dbReference type="Pfam" id="PF03797">
    <property type="entry name" value="Autotransporter"/>
    <property type="match status" value="1"/>
</dbReference>
<dbReference type="SMART" id="SM00869">
    <property type="entry name" value="Autotransporter"/>
    <property type="match status" value="1"/>
</dbReference>
<sequence>MAYGAASLEAGMEEKKVATDDIRAIKFLEDALYAHDGGEISAKAISLSSRSGTLLRATSAGVITLSDVSLGKSFGPLARIENGGQAHLEGIILNSDESFYVSGRGSALSLSHSAPDDTRSTFDISDGASLKLNDVQFNAAPSRTGAALVRGNHNAHIDIQNTALVARDSTVLKIDKQSTTRLEKSKLSTAPTKDEIGYFSAAWADGQSHFSATETTLKVENKGAGLSVLGGSQASMFDSTIEASNVAAEGFGVYVTGENSQATLQNTAVRIVGAASLPAAAFTGIYAGPGSNIKMTGGTVDTDGNGIDAINVEAGRLHLDNTSLNTRQDDSAGLRLSKASGEMLQSQIMTTGQRSAALVFKHGGEFNIVDSQLAAQNTATIELDGNARSPLFLSLKNSRITTGSRTALRVKEDDELPINNTPEINIIADADTVINGDVVVHPRNESTRFSLGLTGHSVLTGAVDSTTGRVNVNVDTDSLWTVTGNSALENLHHSGTIAISSLSAGALPGTIVTVRGNYLGNNGWLQLNTVLGGDDSLTDKLRVEGDTRGTTTVAVSNAGGTGAQTLNGIELIHVDGKSEGEFTQQGRIVAGAYDYSLVRGNADKAGNWYLVSGQTTPIPEPSPKPATPDTRPESGVYGANLAAANTLFNTRLHDRLGETHYVDAFTGQKQVTSVWMRHLGGHNRSRDSSGQLKTQSNRYVLQLGGDLAQWSSSQNDRFHLGMMTGFARQQNNTRHATTGYRAEGSVKGYSVGVYSSWLQDNTEHTGAYIDSWVQYSWFTNTVKGESLSAERYHSRGVTASVETGYAWKVGEKHARESYYIQPVAQLTWMGVKADDHREHNGTYIQGHGDGNLQTRLGVRAFLNGHNKIDDDKERTFEPFVEANWLHNTASFGASLNAVRIDQAGTRNIGELKAGVEGKVSRGLNIWGNISQQIGSEGYSDTGAMLGIKMNF</sequence>
<dbReference type="Pfam" id="PF18883">
    <property type="entry name" value="AC_1"/>
    <property type="match status" value="1"/>
</dbReference>
<dbReference type="SUPFAM" id="SSF103515">
    <property type="entry name" value="Autotransporter"/>
    <property type="match status" value="1"/>
</dbReference>
<proteinExistence type="predicted"/>
<keyword evidence="3" id="KW-1185">Reference proteome</keyword>
<accession>A0A443IDK2</accession>
<gene>
    <name evidence="2" type="ORF">ED28_07870</name>
</gene>
<dbReference type="InterPro" id="IPR006315">
    <property type="entry name" value="OM_autotransptr_brl_dom"/>
</dbReference>
<dbReference type="AlphaFoldDB" id="A0A443IDK2"/>
<organism evidence="2 3">
    <name type="scientific">[Pantoea] beijingensis</name>
    <dbReference type="NCBI Taxonomy" id="1324864"/>
    <lineage>
        <taxon>Bacteria</taxon>
        <taxon>Pseudomonadati</taxon>
        <taxon>Pseudomonadota</taxon>
        <taxon>Gammaproteobacteria</taxon>
        <taxon>Enterobacterales</taxon>
        <taxon>Erwiniaceae</taxon>
        <taxon>Erwinia</taxon>
    </lineage>
</organism>
<evidence type="ECO:0000313" key="3">
    <source>
        <dbReference type="Proteomes" id="UP000288794"/>
    </source>
</evidence>
<protein>
    <recommendedName>
        <fullName evidence="1">Autotransporter domain-containing protein</fullName>
    </recommendedName>
</protein>
<dbReference type="EMBL" id="JMEE01000023">
    <property type="protein sequence ID" value="RWR02288.1"/>
    <property type="molecule type" value="Genomic_DNA"/>
</dbReference>
<dbReference type="InterPro" id="IPR043990">
    <property type="entry name" value="AC_1"/>
</dbReference>
<dbReference type="Gene3D" id="2.40.128.130">
    <property type="entry name" value="Autotransporter beta-domain"/>
    <property type="match status" value="1"/>
</dbReference>
<name>A0A443IDK2_9GAMM</name>
<evidence type="ECO:0000313" key="2">
    <source>
        <dbReference type="EMBL" id="RWR02288.1"/>
    </source>
</evidence>
<comment type="caution">
    <text evidence="2">The sequence shown here is derived from an EMBL/GenBank/DDBJ whole genome shotgun (WGS) entry which is preliminary data.</text>
</comment>
<dbReference type="GO" id="GO:0019867">
    <property type="term" value="C:outer membrane"/>
    <property type="evidence" value="ECO:0007669"/>
    <property type="project" value="InterPro"/>
</dbReference>
<dbReference type="InterPro" id="IPR011050">
    <property type="entry name" value="Pectin_lyase_fold/virulence"/>
</dbReference>